<protein>
    <recommendedName>
        <fullName evidence="2">Glycosyl hydrolase-like 10 domain-containing protein</fullName>
    </recommendedName>
</protein>
<evidence type="ECO:0000259" key="2">
    <source>
        <dbReference type="Pfam" id="PF02638"/>
    </source>
</evidence>
<keyword evidence="1" id="KW-0732">Signal</keyword>
<dbReference type="PROSITE" id="PS00018">
    <property type="entry name" value="EF_HAND_1"/>
    <property type="match status" value="2"/>
</dbReference>
<gene>
    <name evidence="3" type="ORF">Pla175_34330</name>
</gene>
<proteinExistence type="predicted"/>
<sequence length="675" mass="71051">MRLKTIAWALAVCGTACCGAGIARGEGFADFRGMWVSRFEYSSTSPASVQQIMANAASLGVTDVLFQVRGRADAYYDSAFEPRAQGLSAGFDPLQTAIDAAHANGMKLHAWINTMPLWQGASPPTSPSHPYYNTDPSFRLYDINGVPESIAAPYGSYATVNPLLPEVHTHINSVVQDIASNYAVDGVHLDYIRWVGGLGFDTLPHDAQSHTLFNQATGLDGTNPANAAAYRGFIKDRITDLVGSLKTTVDGVELASGRAIDLSAAVWRDPDIAENDYLQDYRTWLEQDLLDIAMPMIYLSSSNANLLQPNLLNTLNIPTNTQIAPGLGVYLQTANAGGVDLTITQLEQLRTLGADGATLYSYSSFFGNDPLAAARREAVTQYYANLPDPNQPGDDGFLDPNATIVTDFESGEGYFGTSPTLSGSNQGINSASADRTTSQAHLGEASQVITIDGSNSGWFLRHLAGTGPGGAASPSGNLPLTSEGSVGFWLKTDTPGLSVQVAVDDPGTADRGLLKAIVADGQWRLYEWDLADDSQWEGWVAGDGLISGATVTLDSIQFYGAGDAVIYLDTVAHNPLGSLLVPFVAGDYDRNGLVDPEDLAAWRTQFGQSVTPGAGADGNGDGVVDASDYTVWRDAQAGLGAAAAAAVPEPAACVVAGIAVGLVLLGRRRGVAGRG</sequence>
<evidence type="ECO:0000313" key="3">
    <source>
        <dbReference type="EMBL" id="QDU90034.1"/>
    </source>
</evidence>
<dbReference type="SUPFAM" id="SSF51445">
    <property type="entry name" value="(Trans)glycosidases"/>
    <property type="match status" value="1"/>
</dbReference>
<accession>A0A518DEY0</accession>
<dbReference type="InterPro" id="IPR017853">
    <property type="entry name" value="GH"/>
</dbReference>
<dbReference type="Gene3D" id="3.20.20.80">
    <property type="entry name" value="Glycosidases"/>
    <property type="match status" value="1"/>
</dbReference>
<organism evidence="3 4">
    <name type="scientific">Pirellulimonas nuda</name>
    <dbReference type="NCBI Taxonomy" id="2528009"/>
    <lineage>
        <taxon>Bacteria</taxon>
        <taxon>Pseudomonadati</taxon>
        <taxon>Planctomycetota</taxon>
        <taxon>Planctomycetia</taxon>
        <taxon>Pirellulales</taxon>
        <taxon>Lacipirellulaceae</taxon>
        <taxon>Pirellulimonas</taxon>
    </lineage>
</organism>
<dbReference type="Pfam" id="PF02638">
    <property type="entry name" value="GHL10"/>
    <property type="match status" value="1"/>
</dbReference>
<dbReference type="PANTHER" id="PTHR43405">
    <property type="entry name" value="GLYCOSYL HYDROLASE DIGH"/>
    <property type="match status" value="1"/>
</dbReference>
<feature type="domain" description="Glycosyl hydrolase-like 10" evidence="2">
    <location>
        <begin position="31"/>
        <end position="309"/>
    </location>
</feature>
<name>A0A518DEY0_9BACT</name>
<evidence type="ECO:0000256" key="1">
    <source>
        <dbReference type="ARBA" id="ARBA00022729"/>
    </source>
</evidence>
<dbReference type="Proteomes" id="UP000317429">
    <property type="component" value="Chromosome"/>
</dbReference>
<dbReference type="InterPro" id="IPR036439">
    <property type="entry name" value="Dockerin_dom_sf"/>
</dbReference>
<dbReference type="InterPro" id="IPR052177">
    <property type="entry name" value="Divisome_Glycosyl_Hydrolase"/>
</dbReference>
<dbReference type="RefSeq" id="WP_197526921.1">
    <property type="nucleotide sequence ID" value="NZ_CP036291.1"/>
</dbReference>
<dbReference type="EMBL" id="CP036291">
    <property type="protein sequence ID" value="QDU90034.1"/>
    <property type="molecule type" value="Genomic_DNA"/>
</dbReference>
<dbReference type="InterPro" id="IPR018247">
    <property type="entry name" value="EF_Hand_1_Ca_BS"/>
</dbReference>
<dbReference type="Gene3D" id="1.10.1330.10">
    <property type="entry name" value="Dockerin domain"/>
    <property type="match status" value="1"/>
</dbReference>
<evidence type="ECO:0000313" key="4">
    <source>
        <dbReference type="Proteomes" id="UP000317429"/>
    </source>
</evidence>
<keyword evidence="4" id="KW-1185">Reference proteome</keyword>
<dbReference type="GO" id="GO:0000272">
    <property type="term" value="P:polysaccharide catabolic process"/>
    <property type="evidence" value="ECO:0007669"/>
    <property type="project" value="InterPro"/>
</dbReference>
<dbReference type="KEGG" id="pnd:Pla175_34330"/>
<dbReference type="AlphaFoldDB" id="A0A518DEY0"/>
<reference evidence="3 4" key="1">
    <citation type="submission" date="2019-02" db="EMBL/GenBank/DDBJ databases">
        <title>Deep-cultivation of Planctomycetes and their phenomic and genomic characterization uncovers novel biology.</title>
        <authorList>
            <person name="Wiegand S."/>
            <person name="Jogler M."/>
            <person name="Boedeker C."/>
            <person name="Pinto D."/>
            <person name="Vollmers J."/>
            <person name="Rivas-Marin E."/>
            <person name="Kohn T."/>
            <person name="Peeters S.H."/>
            <person name="Heuer A."/>
            <person name="Rast P."/>
            <person name="Oberbeckmann S."/>
            <person name="Bunk B."/>
            <person name="Jeske O."/>
            <person name="Meyerdierks A."/>
            <person name="Storesund J.E."/>
            <person name="Kallscheuer N."/>
            <person name="Luecker S."/>
            <person name="Lage O.M."/>
            <person name="Pohl T."/>
            <person name="Merkel B.J."/>
            <person name="Hornburger P."/>
            <person name="Mueller R.-W."/>
            <person name="Bruemmer F."/>
            <person name="Labrenz M."/>
            <person name="Spormann A.M."/>
            <person name="Op den Camp H."/>
            <person name="Overmann J."/>
            <person name="Amann R."/>
            <person name="Jetten M.S.M."/>
            <person name="Mascher T."/>
            <person name="Medema M.H."/>
            <person name="Devos D.P."/>
            <person name="Kaster A.-K."/>
            <person name="Ovreas L."/>
            <person name="Rohde M."/>
            <person name="Galperin M.Y."/>
            <person name="Jogler C."/>
        </authorList>
    </citation>
    <scope>NUCLEOTIDE SEQUENCE [LARGE SCALE GENOMIC DNA]</scope>
    <source>
        <strain evidence="3 4">Pla175</strain>
    </source>
</reference>
<dbReference type="PANTHER" id="PTHR43405:SF1">
    <property type="entry name" value="GLYCOSYL HYDROLASE DIGH"/>
    <property type="match status" value="1"/>
</dbReference>
<dbReference type="InterPro" id="IPR003790">
    <property type="entry name" value="GHL10"/>
</dbReference>